<dbReference type="Proteomes" id="UP000006548">
    <property type="component" value="Chromosome 2"/>
</dbReference>
<protein>
    <submittedName>
        <fullName evidence="2">Uncharacterized protein</fullName>
    </submittedName>
</protein>
<evidence type="ECO:0000313" key="1">
    <source>
        <dbReference type="Araport" id="AT2G13905"/>
    </source>
</evidence>
<organism evidence="2 3">
    <name type="scientific">Arabidopsis thaliana</name>
    <name type="common">Mouse-ear cress</name>
    <dbReference type="NCBI Taxonomy" id="3702"/>
    <lineage>
        <taxon>Eukaryota</taxon>
        <taxon>Viridiplantae</taxon>
        <taxon>Streptophyta</taxon>
        <taxon>Embryophyta</taxon>
        <taxon>Tracheophyta</taxon>
        <taxon>Spermatophyta</taxon>
        <taxon>Magnoliopsida</taxon>
        <taxon>eudicotyledons</taxon>
        <taxon>Gunneridae</taxon>
        <taxon>Pentapetalae</taxon>
        <taxon>rosids</taxon>
        <taxon>malvids</taxon>
        <taxon>Brassicales</taxon>
        <taxon>Brassicaceae</taxon>
        <taxon>Camelineae</taxon>
        <taxon>Arabidopsis</taxon>
    </lineage>
</organism>
<dbReference type="AlphaFoldDB" id="A0A1P8AXA3"/>
<dbReference type="Araport" id="AT2G13905"/>
<dbReference type="EMBL" id="CP002685">
    <property type="protein sequence ID" value="ANM61299.1"/>
    <property type="molecule type" value="Genomic_DNA"/>
</dbReference>
<dbReference type="RefSeq" id="NP_001323526.1">
    <property type="nucleotide sequence ID" value="NM_001335404.1"/>
</dbReference>
<dbReference type="KEGG" id="ath:AT2G13905"/>
<evidence type="ECO:0000313" key="2">
    <source>
        <dbReference type="EMBL" id="ANM61299.1"/>
    </source>
</evidence>
<gene>
    <name evidence="1 2" type="ordered locus">At2g13905</name>
</gene>
<dbReference type="GeneID" id="28718263"/>
<keyword evidence="3" id="KW-1185">Reference proteome</keyword>
<dbReference type="InParanoid" id="A0A1P8AXA3"/>
<sequence length="122" mass="14100">MAEWSRPGIVGKDMNLPLNIRYGLTRFQHIHVFSKQTMNMKSGATLSVGRFDKLPQVLVVDLKLEIKDAHDLDIERVQKLRHTVSLFCNIQLHRRSHNFDDNKQNTGSNLYSILVRQGQFLA</sequence>
<reference evidence="2 3" key="1">
    <citation type="journal article" date="1999" name="Nature">
        <title>Sequence and analysis of chromosome 2 of the plant Arabidopsis thaliana.</title>
        <authorList>
            <person name="Lin X."/>
            <person name="Kaul S."/>
            <person name="Rounsley S."/>
            <person name="Shea T.P."/>
            <person name="Benito M.I."/>
            <person name="Town C.D."/>
            <person name="Fujii C.Y."/>
            <person name="Mason T."/>
            <person name="Bowman C.L."/>
            <person name="Barnstead M."/>
            <person name="Feldblyum T.V."/>
            <person name="Buell C.R."/>
            <person name="Ketchum K.A."/>
            <person name="Lee J."/>
            <person name="Ronning C.M."/>
            <person name="Koo H.L."/>
            <person name="Moffat K.S."/>
            <person name="Cronin L.A."/>
            <person name="Shen M."/>
            <person name="Pai G."/>
            <person name="Van Aken S."/>
            <person name="Umayam L."/>
            <person name="Tallon L.J."/>
            <person name="Gill J.E."/>
            <person name="Adams M.D."/>
            <person name="Carrera A.J."/>
            <person name="Creasy T.H."/>
            <person name="Goodman H.M."/>
            <person name="Somerville C.R."/>
            <person name="Copenhaver G.P."/>
            <person name="Preuss D."/>
            <person name="Nierman W.C."/>
            <person name="White O."/>
            <person name="Eisen J.A."/>
            <person name="Salzberg S.L."/>
            <person name="Fraser C.M."/>
            <person name="Venter J.C."/>
        </authorList>
    </citation>
    <scope>NUCLEOTIDE SEQUENCE [LARGE SCALE GENOMIC DNA]</scope>
    <source>
        <strain evidence="3">cv. Columbia</strain>
    </source>
</reference>
<reference evidence="3" key="2">
    <citation type="journal article" date="2017" name="Plant J.">
        <title>Araport11: a complete reannotation of the Arabidopsis thaliana reference genome.</title>
        <authorList>
            <person name="Cheng C.Y."/>
            <person name="Krishnakumar V."/>
            <person name="Chan A.P."/>
            <person name="Thibaud-Nissen F."/>
            <person name="Schobel S."/>
            <person name="Town C.D."/>
        </authorList>
    </citation>
    <scope>GENOME REANNOTATION</scope>
    <source>
        <strain evidence="3">cv. Columbia</strain>
    </source>
</reference>
<evidence type="ECO:0000313" key="3">
    <source>
        <dbReference type="Proteomes" id="UP000006548"/>
    </source>
</evidence>
<dbReference type="TAIR" id="AT2G13905"/>
<name>A0A1P8AXA3_ARATH</name>
<accession>A0A1P8AXA3</accession>
<proteinExistence type="predicted"/>